<dbReference type="InterPro" id="IPR018584">
    <property type="entry name" value="GT87"/>
</dbReference>
<keyword evidence="2" id="KW-1003">Cell membrane</keyword>
<keyword evidence="3" id="KW-0808">Transferase</keyword>
<evidence type="ECO:0000256" key="1">
    <source>
        <dbReference type="ARBA" id="ARBA00004651"/>
    </source>
</evidence>
<dbReference type="GO" id="GO:0016758">
    <property type="term" value="F:hexosyltransferase activity"/>
    <property type="evidence" value="ECO:0007669"/>
    <property type="project" value="InterPro"/>
</dbReference>
<feature type="transmembrane region" description="Helical" evidence="8">
    <location>
        <begin position="147"/>
        <end position="165"/>
    </location>
</feature>
<accession>W6JUB3</accession>
<organism evidence="9 10">
    <name type="scientific">Nostocoides australiense Ben110</name>
    <dbReference type="NCBI Taxonomy" id="1193182"/>
    <lineage>
        <taxon>Bacteria</taxon>
        <taxon>Bacillati</taxon>
        <taxon>Actinomycetota</taxon>
        <taxon>Actinomycetes</taxon>
        <taxon>Micrococcales</taxon>
        <taxon>Intrasporangiaceae</taxon>
        <taxon>Nostocoides</taxon>
    </lineage>
</organism>
<evidence type="ECO:0000313" key="10">
    <source>
        <dbReference type="Proteomes" id="UP000035763"/>
    </source>
</evidence>
<dbReference type="GO" id="GO:0005886">
    <property type="term" value="C:plasma membrane"/>
    <property type="evidence" value="ECO:0007669"/>
    <property type="project" value="UniProtKB-SubCell"/>
</dbReference>
<feature type="transmembrane region" description="Helical" evidence="8">
    <location>
        <begin position="186"/>
        <end position="204"/>
    </location>
</feature>
<keyword evidence="6 8" id="KW-0472">Membrane</keyword>
<evidence type="ECO:0000256" key="3">
    <source>
        <dbReference type="ARBA" id="ARBA00022679"/>
    </source>
</evidence>
<dbReference type="EMBL" id="CAJA01000133">
    <property type="protein sequence ID" value="CCH72958.1"/>
    <property type="molecule type" value="Genomic_DNA"/>
</dbReference>
<feature type="transmembrane region" description="Helical" evidence="8">
    <location>
        <begin position="109"/>
        <end position="127"/>
    </location>
</feature>
<evidence type="ECO:0000256" key="6">
    <source>
        <dbReference type="ARBA" id="ARBA00023136"/>
    </source>
</evidence>
<proteinExistence type="inferred from homology"/>
<reference evidence="9 10" key="1">
    <citation type="journal article" date="2013" name="ISME J.">
        <title>A metabolic model for members of the genus Tetrasphaera involved in enhanced biological phosphorus removal.</title>
        <authorList>
            <person name="Kristiansen R."/>
            <person name="Nguyen H.T.T."/>
            <person name="Saunders A.M."/>
            <person name="Nielsen J.L."/>
            <person name="Wimmer R."/>
            <person name="Le V.Q."/>
            <person name="McIlroy S.J."/>
            <person name="Petrovski S."/>
            <person name="Seviour R.J."/>
            <person name="Calteau A."/>
            <person name="Nielsen K.L."/>
            <person name="Nielsen P.H."/>
        </authorList>
    </citation>
    <scope>NUCLEOTIDE SEQUENCE [LARGE SCALE GENOMIC DNA]</scope>
    <source>
        <strain evidence="9 10">Ben110</strain>
    </source>
</reference>
<gene>
    <name evidence="9" type="ORF">BN11_2180001</name>
</gene>
<evidence type="ECO:0000256" key="5">
    <source>
        <dbReference type="ARBA" id="ARBA00022989"/>
    </source>
</evidence>
<sequence>MALPLLGHPNPRERRRLLIAIVTAATLLGAGLLLGPRLTWDYLTKVLPDTSRVGALDSISNISVAGLLAHWRVGDPWPALAAGGTGLVLLALLVRRARGRTLDDSRDRVLVAAAGGLITLAVTPVAWTHHALFAPVAACLAIQRRRTAYRLAGLVCLALWMPPLMHIALDHFGRPASALVQSLRPLSLLVLFALAVADIAGTAVSTGERA</sequence>
<evidence type="ECO:0000256" key="4">
    <source>
        <dbReference type="ARBA" id="ARBA00022692"/>
    </source>
</evidence>
<dbReference type="Pfam" id="PF09594">
    <property type="entry name" value="GT87"/>
    <property type="match status" value="1"/>
</dbReference>
<comment type="similarity">
    <text evidence="7">Belongs to the glycosyltransferase 87 family.</text>
</comment>
<dbReference type="OrthoDB" id="9774600at2"/>
<comment type="caution">
    <text evidence="9">The sequence shown here is derived from an EMBL/GenBank/DDBJ whole genome shotgun (WGS) entry which is preliminary data.</text>
</comment>
<keyword evidence="10" id="KW-1185">Reference proteome</keyword>
<keyword evidence="5 8" id="KW-1133">Transmembrane helix</keyword>
<evidence type="ECO:0000256" key="2">
    <source>
        <dbReference type="ARBA" id="ARBA00022475"/>
    </source>
</evidence>
<dbReference type="STRING" id="1193182.BN11_2180001"/>
<dbReference type="AlphaFoldDB" id="W6JUB3"/>
<feature type="transmembrane region" description="Helical" evidence="8">
    <location>
        <begin position="17"/>
        <end position="35"/>
    </location>
</feature>
<feature type="transmembrane region" description="Helical" evidence="8">
    <location>
        <begin position="77"/>
        <end position="97"/>
    </location>
</feature>
<comment type="subcellular location">
    <subcellularLocation>
        <location evidence="1">Cell membrane</location>
        <topology evidence="1">Multi-pass membrane protein</topology>
    </subcellularLocation>
</comment>
<protein>
    <recommendedName>
        <fullName evidence="11">Integral membrane protein</fullName>
    </recommendedName>
</protein>
<keyword evidence="4 8" id="KW-0812">Transmembrane</keyword>
<evidence type="ECO:0008006" key="11">
    <source>
        <dbReference type="Google" id="ProtNLM"/>
    </source>
</evidence>
<evidence type="ECO:0000256" key="8">
    <source>
        <dbReference type="SAM" id="Phobius"/>
    </source>
</evidence>
<dbReference type="Proteomes" id="UP000035763">
    <property type="component" value="Unassembled WGS sequence"/>
</dbReference>
<evidence type="ECO:0000313" key="9">
    <source>
        <dbReference type="EMBL" id="CCH72958.1"/>
    </source>
</evidence>
<name>W6JUB3_9MICO</name>
<evidence type="ECO:0000256" key="7">
    <source>
        <dbReference type="ARBA" id="ARBA00024033"/>
    </source>
</evidence>